<evidence type="ECO:0000256" key="1">
    <source>
        <dbReference type="SAM" id="MobiDB-lite"/>
    </source>
</evidence>
<organism evidence="2 3">
    <name type="scientific">Babesia ovata</name>
    <dbReference type="NCBI Taxonomy" id="189622"/>
    <lineage>
        <taxon>Eukaryota</taxon>
        <taxon>Sar</taxon>
        <taxon>Alveolata</taxon>
        <taxon>Apicomplexa</taxon>
        <taxon>Aconoidasida</taxon>
        <taxon>Piroplasmida</taxon>
        <taxon>Babesiidae</taxon>
        <taxon>Babesia</taxon>
    </lineage>
</organism>
<sequence>MPAAASPLSSSKYASPAAPNFMVRLDNCPFTYTETVFSRDFNSLVLPNRTWNEVERYTQRSLGPSSGSPSLQEAAEQTSCDRGAIALT</sequence>
<accession>A0A2H6KFQ8</accession>
<feature type="compositionally biased region" description="Low complexity" evidence="1">
    <location>
        <begin position="61"/>
        <end position="71"/>
    </location>
</feature>
<evidence type="ECO:0000313" key="3">
    <source>
        <dbReference type="Proteomes" id="UP000236319"/>
    </source>
</evidence>
<dbReference type="AlphaFoldDB" id="A0A2H6KFQ8"/>
<reference evidence="2 3" key="1">
    <citation type="journal article" date="2017" name="BMC Genomics">
        <title>Whole-genome assembly of Babesia ovata and comparative genomics between closely related pathogens.</title>
        <authorList>
            <person name="Yamagishi J."/>
            <person name="Asada M."/>
            <person name="Hakimi H."/>
            <person name="Tanaka T.Q."/>
            <person name="Sugimoto C."/>
            <person name="Kawazu S."/>
        </authorList>
    </citation>
    <scope>NUCLEOTIDE SEQUENCE [LARGE SCALE GENOMIC DNA]</scope>
    <source>
        <strain evidence="2 3">Miyake</strain>
    </source>
</reference>
<name>A0A2H6KFQ8_9APIC</name>
<keyword evidence="3" id="KW-1185">Reference proteome</keyword>
<feature type="region of interest" description="Disordered" evidence="1">
    <location>
        <begin position="57"/>
        <end position="88"/>
    </location>
</feature>
<dbReference type="GeneID" id="39875602"/>
<proteinExistence type="predicted"/>
<dbReference type="EMBL" id="BDSA01000003">
    <property type="protein sequence ID" value="GBE61832.1"/>
    <property type="molecule type" value="Genomic_DNA"/>
</dbReference>
<dbReference type="Proteomes" id="UP000236319">
    <property type="component" value="Unassembled WGS sequence"/>
</dbReference>
<evidence type="ECO:0000313" key="2">
    <source>
        <dbReference type="EMBL" id="GBE61832.1"/>
    </source>
</evidence>
<comment type="caution">
    <text evidence="2">The sequence shown here is derived from an EMBL/GenBank/DDBJ whole genome shotgun (WGS) entry which is preliminary data.</text>
</comment>
<dbReference type="VEuPathDB" id="PiroplasmaDB:BOVATA_033250"/>
<dbReference type="RefSeq" id="XP_028868075.1">
    <property type="nucleotide sequence ID" value="XM_029012242.1"/>
</dbReference>
<gene>
    <name evidence="2" type="ORF">BOVATA_033250</name>
</gene>
<protein>
    <submittedName>
        <fullName evidence="2">Uncharacterized ABC transporter ATPase component, putative</fullName>
    </submittedName>
</protein>